<reference evidence="4 5" key="1">
    <citation type="submission" date="2019-12" db="EMBL/GenBank/DDBJ databases">
        <title>The draft genomic sequence of strain Chitinophaga oryziterrae JCM 16595.</title>
        <authorList>
            <person name="Zhang X."/>
        </authorList>
    </citation>
    <scope>NUCLEOTIDE SEQUENCE [LARGE SCALE GENOMIC DNA]</scope>
    <source>
        <strain evidence="4 5">JCM 16595</strain>
    </source>
</reference>
<name>A0A6N8JGU1_9BACT</name>
<evidence type="ECO:0000313" key="5">
    <source>
        <dbReference type="Proteomes" id="UP000468388"/>
    </source>
</evidence>
<protein>
    <submittedName>
        <fullName evidence="4">SDR family NAD(P)-dependent oxidoreductase</fullName>
    </submittedName>
</protein>
<dbReference type="InterPro" id="IPR036291">
    <property type="entry name" value="NAD(P)-bd_dom_sf"/>
</dbReference>
<evidence type="ECO:0000256" key="3">
    <source>
        <dbReference type="RuleBase" id="RU000363"/>
    </source>
</evidence>
<proteinExistence type="inferred from homology"/>
<dbReference type="RefSeq" id="WP_157301982.1">
    <property type="nucleotide sequence ID" value="NZ_BAAAZB010000015.1"/>
</dbReference>
<comment type="similarity">
    <text evidence="1 3">Belongs to the short-chain dehydrogenases/reductases (SDR) family.</text>
</comment>
<evidence type="ECO:0000256" key="2">
    <source>
        <dbReference type="ARBA" id="ARBA00023002"/>
    </source>
</evidence>
<keyword evidence="5" id="KW-1185">Reference proteome</keyword>
<evidence type="ECO:0000256" key="1">
    <source>
        <dbReference type="ARBA" id="ARBA00006484"/>
    </source>
</evidence>
<keyword evidence="2" id="KW-0560">Oxidoreductase</keyword>
<dbReference type="PANTHER" id="PTHR43899:SF13">
    <property type="entry name" value="RH59310P"/>
    <property type="match status" value="1"/>
</dbReference>
<dbReference type="InterPro" id="IPR002347">
    <property type="entry name" value="SDR_fam"/>
</dbReference>
<dbReference type="Pfam" id="PF00106">
    <property type="entry name" value="adh_short"/>
    <property type="match status" value="1"/>
</dbReference>
<dbReference type="SUPFAM" id="SSF51735">
    <property type="entry name" value="NAD(P)-binding Rossmann-fold domains"/>
    <property type="match status" value="1"/>
</dbReference>
<evidence type="ECO:0000313" key="4">
    <source>
        <dbReference type="EMBL" id="MVT43372.1"/>
    </source>
</evidence>
<dbReference type="EMBL" id="WRXO01000007">
    <property type="protein sequence ID" value="MVT43372.1"/>
    <property type="molecule type" value="Genomic_DNA"/>
</dbReference>
<dbReference type="Proteomes" id="UP000468388">
    <property type="component" value="Unassembled WGS sequence"/>
</dbReference>
<dbReference type="Gene3D" id="3.40.50.720">
    <property type="entry name" value="NAD(P)-binding Rossmann-like Domain"/>
    <property type="match status" value="1"/>
</dbReference>
<dbReference type="GO" id="GO:0016491">
    <property type="term" value="F:oxidoreductase activity"/>
    <property type="evidence" value="ECO:0007669"/>
    <property type="project" value="UniProtKB-KW"/>
</dbReference>
<accession>A0A6N8JGU1</accession>
<comment type="caution">
    <text evidence="4">The sequence shown here is derived from an EMBL/GenBank/DDBJ whole genome shotgun (WGS) entry which is preliminary data.</text>
</comment>
<dbReference type="PIRSF" id="PIRSF000126">
    <property type="entry name" value="11-beta-HSD1"/>
    <property type="match status" value="1"/>
</dbReference>
<dbReference type="PRINTS" id="PR00081">
    <property type="entry name" value="GDHRDH"/>
</dbReference>
<dbReference type="AlphaFoldDB" id="A0A6N8JGU1"/>
<organism evidence="4 5">
    <name type="scientific">Chitinophaga oryziterrae</name>
    <dbReference type="NCBI Taxonomy" id="1031224"/>
    <lineage>
        <taxon>Bacteria</taxon>
        <taxon>Pseudomonadati</taxon>
        <taxon>Bacteroidota</taxon>
        <taxon>Chitinophagia</taxon>
        <taxon>Chitinophagales</taxon>
        <taxon>Chitinophagaceae</taxon>
        <taxon>Chitinophaga</taxon>
    </lineage>
</organism>
<sequence>MKSIKGKTVLITGASSGIGKAFAFEAAKKGANLILTARSSQQLNDIATRITRQYNNKVQVIVADLSHKEDIAKFNGVKTDLLVNNAGIGKWANFLDEASYEEMLELNINALVKLTQLVLPGMLERGEGGVINIASTGAFQPCPYVAVYCASKAFVLSFSEALYGEYYHRGVTVTAVCPGNTATNFQVAAKADTKGMSVDTAEYVAQKGLEAFFKGKSYVITGRVNYLQSFLPRLLPRKSMINVVSGMMKKRVATN</sequence>
<dbReference type="PANTHER" id="PTHR43899">
    <property type="entry name" value="RH59310P"/>
    <property type="match status" value="1"/>
</dbReference>
<dbReference type="PRINTS" id="PR00080">
    <property type="entry name" value="SDRFAMILY"/>
</dbReference>
<gene>
    <name evidence="4" type="ORF">GO495_22430</name>
</gene>
<dbReference type="InterPro" id="IPR051019">
    <property type="entry name" value="VLCFA-Steroid_DH"/>
</dbReference>
<dbReference type="OrthoDB" id="9808814at2"/>